<name>A0A9W5F6F7_9HYPH</name>
<evidence type="ECO:0000256" key="1">
    <source>
        <dbReference type="SAM" id="MobiDB-lite"/>
    </source>
</evidence>
<organism evidence="2 3">
    <name type="scientific">Agrobacterium genomosp. 2 str. CFBP 5494</name>
    <dbReference type="NCBI Taxonomy" id="1183436"/>
    <lineage>
        <taxon>Bacteria</taxon>
        <taxon>Pseudomonadati</taxon>
        <taxon>Pseudomonadota</taxon>
        <taxon>Alphaproteobacteria</taxon>
        <taxon>Hyphomicrobiales</taxon>
        <taxon>Rhizobiaceae</taxon>
        <taxon>Rhizobium/Agrobacterium group</taxon>
        <taxon>Agrobacterium</taxon>
        <taxon>Agrobacterium tumefaciens complex</taxon>
    </lineage>
</organism>
<feature type="region of interest" description="Disordered" evidence="1">
    <location>
        <begin position="50"/>
        <end position="76"/>
    </location>
</feature>
<dbReference type="AlphaFoldDB" id="A0A9W5F6F7"/>
<reference evidence="2 3" key="1">
    <citation type="submission" date="2016-01" db="EMBL/GenBank/DDBJ databases">
        <authorList>
            <person name="Regsiter A."/>
            <person name="william w."/>
        </authorList>
    </citation>
    <scope>NUCLEOTIDE SEQUENCE [LARGE SCALE GENOMIC DNA]</scope>
    <source>
        <strain evidence="2 3">CFBP 5494</strain>
    </source>
</reference>
<dbReference type="Proteomes" id="UP000191933">
    <property type="component" value="Unassembled WGS sequence"/>
</dbReference>
<dbReference type="InterPro" id="IPR045386">
    <property type="entry name" value="DUF6525"/>
</dbReference>
<protein>
    <submittedName>
        <fullName evidence="2">Uncharacterized protein</fullName>
    </submittedName>
</protein>
<proteinExistence type="predicted"/>
<accession>A0A9W5F6F7</accession>
<gene>
    <name evidence="2" type="ORF">AGR2A_pb20050</name>
</gene>
<feature type="compositionally biased region" description="Basic and acidic residues" evidence="1">
    <location>
        <begin position="56"/>
        <end position="65"/>
    </location>
</feature>
<keyword evidence="3" id="KW-1185">Reference proteome</keyword>
<dbReference type="Pfam" id="PF20135">
    <property type="entry name" value="DUF6525"/>
    <property type="match status" value="1"/>
</dbReference>
<comment type="caution">
    <text evidence="2">The sequence shown here is derived from an EMBL/GenBank/DDBJ whole genome shotgun (WGS) entry which is preliminary data.</text>
</comment>
<dbReference type="EMBL" id="FBVY01000048">
    <property type="protein sequence ID" value="CUX03729.1"/>
    <property type="molecule type" value="Genomic_DNA"/>
</dbReference>
<evidence type="ECO:0000313" key="2">
    <source>
        <dbReference type="EMBL" id="CUX03729.1"/>
    </source>
</evidence>
<sequence length="76" mass="8376">MDGPDRLPPPNPEKAATMRRFDALPVDARRAISGAAFQFHPQAAEKMLSRGMSGKRVGEKLKASDHGNYVRTEPSR</sequence>
<evidence type="ECO:0000313" key="3">
    <source>
        <dbReference type="Proteomes" id="UP000191933"/>
    </source>
</evidence>